<dbReference type="Proteomes" id="UP000799436">
    <property type="component" value="Unassembled WGS sequence"/>
</dbReference>
<evidence type="ECO:0000313" key="2">
    <source>
        <dbReference type="Proteomes" id="UP000799436"/>
    </source>
</evidence>
<organism evidence="1 2">
    <name type="scientific">Teratosphaeria nubilosa</name>
    <dbReference type="NCBI Taxonomy" id="161662"/>
    <lineage>
        <taxon>Eukaryota</taxon>
        <taxon>Fungi</taxon>
        <taxon>Dikarya</taxon>
        <taxon>Ascomycota</taxon>
        <taxon>Pezizomycotina</taxon>
        <taxon>Dothideomycetes</taxon>
        <taxon>Dothideomycetidae</taxon>
        <taxon>Mycosphaerellales</taxon>
        <taxon>Teratosphaeriaceae</taxon>
        <taxon>Teratosphaeria</taxon>
    </lineage>
</organism>
<name>A0A6G1KYW1_9PEZI</name>
<keyword evidence="2" id="KW-1185">Reference proteome</keyword>
<reference evidence="1" key="1">
    <citation type="journal article" date="2020" name="Stud. Mycol.">
        <title>101 Dothideomycetes genomes: a test case for predicting lifestyles and emergence of pathogens.</title>
        <authorList>
            <person name="Haridas S."/>
            <person name="Albert R."/>
            <person name="Binder M."/>
            <person name="Bloem J."/>
            <person name="Labutti K."/>
            <person name="Salamov A."/>
            <person name="Andreopoulos B."/>
            <person name="Baker S."/>
            <person name="Barry K."/>
            <person name="Bills G."/>
            <person name="Bluhm B."/>
            <person name="Cannon C."/>
            <person name="Castanera R."/>
            <person name="Culley D."/>
            <person name="Daum C."/>
            <person name="Ezra D."/>
            <person name="Gonzalez J."/>
            <person name="Henrissat B."/>
            <person name="Kuo A."/>
            <person name="Liang C."/>
            <person name="Lipzen A."/>
            <person name="Lutzoni F."/>
            <person name="Magnuson J."/>
            <person name="Mondo S."/>
            <person name="Nolan M."/>
            <person name="Ohm R."/>
            <person name="Pangilinan J."/>
            <person name="Park H.-J."/>
            <person name="Ramirez L."/>
            <person name="Alfaro M."/>
            <person name="Sun H."/>
            <person name="Tritt A."/>
            <person name="Yoshinaga Y."/>
            <person name="Zwiers L.-H."/>
            <person name="Turgeon B."/>
            <person name="Goodwin S."/>
            <person name="Spatafora J."/>
            <person name="Crous P."/>
            <person name="Grigoriev I."/>
        </authorList>
    </citation>
    <scope>NUCLEOTIDE SEQUENCE</scope>
    <source>
        <strain evidence="1">CBS 116005</strain>
    </source>
</reference>
<proteinExistence type="predicted"/>
<gene>
    <name evidence="1" type="ORF">EJ03DRAFT_195734</name>
</gene>
<dbReference type="EMBL" id="ML995882">
    <property type="protein sequence ID" value="KAF2765863.1"/>
    <property type="molecule type" value="Genomic_DNA"/>
</dbReference>
<dbReference type="AlphaFoldDB" id="A0A6G1KYW1"/>
<evidence type="ECO:0000313" key="1">
    <source>
        <dbReference type="EMBL" id="KAF2765863.1"/>
    </source>
</evidence>
<sequence length="204" mass="22754">MFWRCVRAALRVGIGGGCEQRDDGTVDRVAATIACRENKSRLLDCCVSRWRSMVVGLCAAAAFDPLRRKLRSAGVPFLAPERYPSRAAQTRLGFGLRAISNKCDACFFAGMPSMQPSYAALEWCDAVAIKVMYRRFRLAICRTCLATKTASRRVDDSYNAGQTLEVMQGFCLVRSGCKQYSGWSGFLVCSENRWQYPAVVARWS</sequence>
<accession>A0A6G1KYW1</accession>
<protein>
    <submittedName>
        <fullName evidence="1">Uncharacterized protein</fullName>
    </submittedName>
</protein>